<name>A0A2Z3YN33_9CORY</name>
<keyword evidence="3" id="KW-0276">Fatty acid metabolism</keyword>
<dbReference type="AlphaFoldDB" id="A0A2Z3YN33"/>
<dbReference type="InterPro" id="IPR042099">
    <property type="entry name" value="ANL_N_sf"/>
</dbReference>
<evidence type="ECO:0000256" key="1">
    <source>
        <dbReference type="ARBA" id="ARBA00006432"/>
    </source>
</evidence>
<dbReference type="PROSITE" id="PS00455">
    <property type="entry name" value="AMP_BINDING"/>
    <property type="match status" value="1"/>
</dbReference>
<protein>
    <recommendedName>
        <fullName evidence="5">Acyl-CoA synthetase</fullName>
    </recommendedName>
</protein>
<dbReference type="PANTHER" id="PTHR43272:SF32">
    <property type="entry name" value="AMP-DEPENDENT SYNTHETASE_LIGASE DOMAIN-CONTAINING PROTEIN"/>
    <property type="match status" value="1"/>
</dbReference>
<reference evidence="9" key="1">
    <citation type="submission" date="2017-11" db="EMBL/GenBank/DDBJ databases">
        <title>Otitis media/interna in a cat caused by the recently described species Corynebacterium provencense.</title>
        <authorList>
            <person name="Kittl S."/>
            <person name="Brodard I."/>
            <person name="Rychener L."/>
            <person name="Jores J."/>
            <person name="Roosje P."/>
            <person name="Gobeli Brawand S."/>
        </authorList>
    </citation>
    <scope>NUCLEOTIDE SEQUENCE [LARGE SCALE GENOMIC DNA]</scope>
    <source>
        <strain evidence="9">17KM38</strain>
    </source>
</reference>
<dbReference type="EMBL" id="CP024988">
    <property type="protein sequence ID" value="AWT25696.1"/>
    <property type="molecule type" value="Genomic_DNA"/>
</dbReference>
<dbReference type="Proteomes" id="UP000247696">
    <property type="component" value="Chromosome"/>
</dbReference>
<dbReference type="GO" id="GO:0016020">
    <property type="term" value="C:membrane"/>
    <property type="evidence" value="ECO:0007669"/>
    <property type="project" value="TreeGrafter"/>
</dbReference>
<dbReference type="GO" id="GO:0004467">
    <property type="term" value="F:long-chain fatty acid-CoA ligase activity"/>
    <property type="evidence" value="ECO:0007669"/>
    <property type="project" value="TreeGrafter"/>
</dbReference>
<dbReference type="CDD" id="cd05907">
    <property type="entry name" value="VL_LC_FACS_like"/>
    <property type="match status" value="1"/>
</dbReference>
<dbReference type="SUPFAM" id="SSF56801">
    <property type="entry name" value="Acetyl-CoA synthetase-like"/>
    <property type="match status" value="1"/>
</dbReference>
<evidence type="ECO:0000256" key="2">
    <source>
        <dbReference type="ARBA" id="ARBA00022598"/>
    </source>
</evidence>
<dbReference type="STRING" id="1737425.GCA_900049755_00402"/>
<dbReference type="KEGG" id="cpre:Csp1_08880"/>
<evidence type="ECO:0000259" key="7">
    <source>
        <dbReference type="Pfam" id="PF00501"/>
    </source>
</evidence>
<comment type="similarity">
    <text evidence="1">Belongs to the ATP-dependent AMP-binding enzyme family.</text>
</comment>
<feature type="compositionally biased region" description="Pro residues" evidence="6">
    <location>
        <begin position="7"/>
        <end position="22"/>
    </location>
</feature>
<feature type="region of interest" description="Disordered" evidence="6">
    <location>
        <begin position="1"/>
        <end position="54"/>
    </location>
</feature>
<gene>
    <name evidence="8" type="ORF">Csp1_08880</name>
</gene>
<proteinExistence type="inferred from homology"/>
<keyword evidence="9" id="KW-1185">Reference proteome</keyword>
<dbReference type="Pfam" id="PF23562">
    <property type="entry name" value="AMP-binding_C_3"/>
    <property type="match status" value="1"/>
</dbReference>
<evidence type="ECO:0000256" key="4">
    <source>
        <dbReference type="ARBA" id="ARBA00023098"/>
    </source>
</evidence>
<dbReference type="InterPro" id="IPR020845">
    <property type="entry name" value="AMP-binding_CS"/>
</dbReference>
<evidence type="ECO:0000313" key="8">
    <source>
        <dbReference type="EMBL" id="AWT25696.1"/>
    </source>
</evidence>
<dbReference type="Pfam" id="PF00501">
    <property type="entry name" value="AMP-binding"/>
    <property type="match status" value="1"/>
</dbReference>
<organism evidence="8 9">
    <name type="scientific">Corynebacterium provencense</name>
    <dbReference type="NCBI Taxonomy" id="1737425"/>
    <lineage>
        <taxon>Bacteria</taxon>
        <taxon>Bacillati</taxon>
        <taxon>Actinomycetota</taxon>
        <taxon>Actinomycetes</taxon>
        <taxon>Mycobacteriales</taxon>
        <taxon>Corynebacteriaceae</taxon>
        <taxon>Corynebacterium</taxon>
    </lineage>
</organism>
<evidence type="ECO:0000256" key="5">
    <source>
        <dbReference type="ARBA" id="ARBA00032875"/>
    </source>
</evidence>
<accession>A0A2Z3YN33</accession>
<dbReference type="InterPro" id="IPR000873">
    <property type="entry name" value="AMP-dep_synth/lig_dom"/>
</dbReference>
<dbReference type="Gene3D" id="3.40.50.12780">
    <property type="entry name" value="N-terminal domain of ligase-like"/>
    <property type="match status" value="1"/>
</dbReference>
<evidence type="ECO:0000256" key="6">
    <source>
        <dbReference type="SAM" id="MobiDB-lite"/>
    </source>
</evidence>
<feature type="domain" description="AMP-dependent synthetase/ligase" evidence="7">
    <location>
        <begin position="74"/>
        <end position="496"/>
    </location>
</feature>
<keyword evidence="2 8" id="KW-0436">Ligase</keyword>
<evidence type="ECO:0000256" key="3">
    <source>
        <dbReference type="ARBA" id="ARBA00022832"/>
    </source>
</evidence>
<sequence length="670" mass="72233">MATPTSSPVPSPAYPSSSPPETTPGETFMPAGTAPSDPSPAGSGHASVTPTLAVTEPTTVTVDPDIRSVGHMLRRRVSLTPDRRAFSFPTDGDGWDHVTWEQLGVRAAEVAAGLVSLGVDPGDRVAVAATTRFEWVLANYGIMDAAATTVTVYPTTIADDVRFILGDSGTRVVFVEDAEQLAKITGLLGELPALTHVVMLTGDRPAGADPGLVLTFAELRHRGVTALRDTPSLVDDRVDATGPEDLATLIYTSGTTGRPKGVRLPHRVWIFEAFSAEATARDSGQPLLTIDDRQFLWLPLAHVMGTLFMVLPLHFGFETAVDGRIEKIVENLPAVRPTFMASAPRVYEKVHNGVEQMMAARGGLTEKLYRWALKNCGEVFEADHGAGTAGALTRLQARIGDRLVMSKIRERFGGRARWFISGSAALNPEVSRWFGAVGVPVLEGYGLTETGAGSCLTLPSSYRSGYVGRPLNGMQAAVAEDGEILLRGPGIMDGYHDNPVADAEAFTPDGWFRTGDIGEIDADDRVRITDRKKELFKTSNGKYVAPGLIESTFKGLCPVVSQFVVIGNGRKYVSALVTLDEDAVTAWAARAGVSGDYRDIVSSPQAQGLVQGYVDELNEGLNRWEQIKTFTILPRDLTVGHQEITPSLKLRRKVVVEHFAREIEAMYPPN</sequence>
<keyword evidence="4" id="KW-0443">Lipid metabolism</keyword>
<evidence type="ECO:0000313" key="9">
    <source>
        <dbReference type="Proteomes" id="UP000247696"/>
    </source>
</evidence>
<dbReference type="PANTHER" id="PTHR43272">
    <property type="entry name" value="LONG-CHAIN-FATTY-ACID--COA LIGASE"/>
    <property type="match status" value="1"/>
</dbReference>
<dbReference type="RefSeq" id="WP_265415827.1">
    <property type="nucleotide sequence ID" value="NZ_CP024988.1"/>
</dbReference>